<organism evidence="2 3">
    <name type="scientific">Kocuria soli</name>
    <dbReference type="NCBI Taxonomy" id="2485125"/>
    <lineage>
        <taxon>Bacteria</taxon>
        <taxon>Bacillati</taxon>
        <taxon>Actinomycetota</taxon>
        <taxon>Actinomycetes</taxon>
        <taxon>Micrococcales</taxon>
        <taxon>Micrococcaceae</taxon>
        <taxon>Kocuria</taxon>
    </lineage>
</organism>
<evidence type="ECO:0000256" key="1">
    <source>
        <dbReference type="SAM" id="MobiDB-lite"/>
    </source>
</evidence>
<dbReference type="AlphaFoldDB" id="A0A3N3ZU57"/>
<evidence type="ECO:0000313" key="2">
    <source>
        <dbReference type="EMBL" id="ROZ63788.1"/>
    </source>
</evidence>
<comment type="caution">
    <text evidence="2">The sequence shown here is derived from an EMBL/GenBank/DDBJ whole genome shotgun (WGS) entry which is preliminary data.</text>
</comment>
<dbReference type="OrthoDB" id="4793383at2"/>
<feature type="region of interest" description="Disordered" evidence="1">
    <location>
        <begin position="48"/>
        <end position="73"/>
    </location>
</feature>
<dbReference type="SUPFAM" id="SSF53795">
    <property type="entry name" value="PEP carboxykinase-like"/>
    <property type="match status" value="1"/>
</dbReference>
<reference evidence="2 3" key="1">
    <citation type="submission" date="2018-10" db="EMBL/GenBank/DDBJ databases">
        <title>Kocuria sp. M5W7-7, whole genome shotgun sequence.</title>
        <authorList>
            <person name="Tuo L."/>
        </authorList>
    </citation>
    <scope>NUCLEOTIDE SEQUENCE [LARGE SCALE GENOMIC DNA]</scope>
    <source>
        <strain evidence="2 3">M5W7-7</strain>
    </source>
</reference>
<dbReference type="Proteomes" id="UP000270616">
    <property type="component" value="Unassembled WGS sequence"/>
</dbReference>
<dbReference type="RefSeq" id="WP_123824783.1">
    <property type="nucleotide sequence ID" value="NZ_RKMF01000005.1"/>
</dbReference>
<protein>
    <submittedName>
        <fullName evidence="2">AAA family ATPase</fullName>
    </submittedName>
</protein>
<evidence type="ECO:0000313" key="3">
    <source>
        <dbReference type="Proteomes" id="UP000270616"/>
    </source>
</evidence>
<keyword evidence="3" id="KW-1185">Reference proteome</keyword>
<feature type="compositionally biased region" description="Basic and acidic residues" evidence="1">
    <location>
        <begin position="290"/>
        <end position="301"/>
    </location>
</feature>
<proteinExistence type="predicted"/>
<dbReference type="EMBL" id="RKMF01000005">
    <property type="protein sequence ID" value="ROZ63788.1"/>
    <property type="molecule type" value="Genomic_DNA"/>
</dbReference>
<feature type="compositionally biased region" description="Gly residues" evidence="1">
    <location>
        <begin position="62"/>
        <end position="73"/>
    </location>
</feature>
<sequence length="413" mass="43654">MTVEPAQPNLVLAVGPDRFEVKASGPELYGALRHLWVRCLAPGQPARYSNGNSTSDLPDHSGGNGRVDGNGAGNGYGSGQVLLESEVGVSRVTNDVITARRGLSIVFHAAGLADRESGCSVALVAPSGTGKTTAALTLCDEFGYLTDEALVVDPSTDEITAYPKPLAVLPPDGTRPKHLVSPDDLALEIAPPHPVLTALLVLDRVTAGDGQVEASEQPLVERLTLEKALAALVPQTSALTALPRGLRALCSLIDRAGGVHRIRYTTTEQLRPVVRDLLTGQDKGAGTRGHPWEPYDVDPPRTSHTPVESALPVRVPTASSRPRATGEPAAVQRAPVDDAVVIDERYLALLCGQRFAVVQGLGWALWEQAAEPVAGETLVDRFATDPEAPEDAADRVRWALDELLQQGVLTAVP</sequence>
<gene>
    <name evidence="2" type="ORF">EDL96_05435</name>
</gene>
<name>A0A3N3ZU57_9MICC</name>
<accession>A0A3N3ZU57</accession>
<feature type="region of interest" description="Disordered" evidence="1">
    <location>
        <begin position="280"/>
        <end position="330"/>
    </location>
</feature>